<dbReference type="EMBL" id="JBHSWN010000003">
    <property type="protein sequence ID" value="MFC6792946.1"/>
    <property type="molecule type" value="Genomic_DNA"/>
</dbReference>
<proteinExistence type="predicted"/>
<evidence type="ECO:0000313" key="2">
    <source>
        <dbReference type="Proteomes" id="UP001596292"/>
    </source>
</evidence>
<evidence type="ECO:0000313" key="1">
    <source>
        <dbReference type="EMBL" id="MFC6792946.1"/>
    </source>
</evidence>
<reference evidence="2" key="1">
    <citation type="journal article" date="2019" name="Int. J. Syst. Evol. Microbiol.">
        <title>The Global Catalogue of Microorganisms (GCM) 10K type strain sequencing project: providing services to taxonomists for standard genome sequencing and annotation.</title>
        <authorList>
            <consortium name="The Broad Institute Genomics Platform"/>
            <consortium name="The Broad Institute Genome Sequencing Center for Infectious Disease"/>
            <person name="Wu L."/>
            <person name="Ma J."/>
        </authorList>
    </citation>
    <scope>NUCLEOTIDE SEQUENCE [LARGE SCALE GENOMIC DNA]</scope>
    <source>
        <strain evidence="2">CCUG 48316</strain>
    </source>
</reference>
<organism evidence="1 2">
    <name type="scientific">Methylobacterium komagatae</name>
    <dbReference type="NCBI Taxonomy" id="374425"/>
    <lineage>
        <taxon>Bacteria</taxon>
        <taxon>Pseudomonadati</taxon>
        <taxon>Pseudomonadota</taxon>
        <taxon>Alphaproteobacteria</taxon>
        <taxon>Hyphomicrobiales</taxon>
        <taxon>Methylobacteriaceae</taxon>
        <taxon>Methylobacterium</taxon>
    </lineage>
</organism>
<sequence>MDHSEEAHAGTMALGRVLENIAAKIQAERGFTAEQVALAMVATGINGLSKAWDGQKVVDFLAGVTGGLMTTHGIEASGEVIPRGRPN</sequence>
<accession>A0ABW2BSK5</accession>
<comment type="caution">
    <text evidence="1">The sequence shown here is derived from an EMBL/GenBank/DDBJ whole genome shotgun (WGS) entry which is preliminary data.</text>
</comment>
<keyword evidence="2" id="KW-1185">Reference proteome</keyword>
<gene>
    <name evidence="1" type="ORF">ACFQE0_27350</name>
</gene>
<dbReference type="Proteomes" id="UP001596292">
    <property type="component" value="Unassembled WGS sequence"/>
</dbReference>
<protein>
    <submittedName>
        <fullName evidence="1">Uncharacterized protein</fullName>
    </submittedName>
</protein>
<name>A0ABW2BSK5_9HYPH</name>